<reference evidence="2" key="1">
    <citation type="submission" date="2020-02" db="EMBL/GenBank/DDBJ databases">
        <authorList>
            <person name="Meier V. D."/>
        </authorList>
    </citation>
    <scope>NUCLEOTIDE SEQUENCE</scope>
    <source>
        <strain evidence="2">AVDCRST_MAG59</strain>
    </source>
</reference>
<proteinExistence type="predicted"/>
<feature type="non-terminal residue" evidence="2">
    <location>
        <position position="1"/>
    </location>
</feature>
<name>A0A6J4UJ36_9BACT</name>
<feature type="region of interest" description="Disordered" evidence="1">
    <location>
        <begin position="1"/>
        <end position="30"/>
    </location>
</feature>
<gene>
    <name evidence="2" type="ORF">AVDCRST_MAG59-1745</name>
</gene>
<protein>
    <submittedName>
        <fullName evidence="2">Uncharacterized protein</fullName>
    </submittedName>
</protein>
<feature type="non-terminal residue" evidence="2">
    <location>
        <position position="30"/>
    </location>
</feature>
<feature type="compositionally biased region" description="Basic residues" evidence="1">
    <location>
        <begin position="1"/>
        <end position="16"/>
    </location>
</feature>
<organism evidence="2">
    <name type="scientific">uncultured Thermomicrobiales bacterium</name>
    <dbReference type="NCBI Taxonomy" id="1645740"/>
    <lineage>
        <taxon>Bacteria</taxon>
        <taxon>Pseudomonadati</taxon>
        <taxon>Thermomicrobiota</taxon>
        <taxon>Thermomicrobia</taxon>
        <taxon>Thermomicrobiales</taxon>
        <taxon>environmental samples</taxon>
    </lineage>
</organism>
<dbReference type="AlphaFoldDB" id="A0A6J4UJ36"/>
<evidence type="ECO:0000256" key="1">
    <source>
        <dbReference type="SAM" id="MobiDB-lite"/>
    </source>
</evidence>
<accession>A0A6J4UJ36</accession>
<dbReference type="EMBL" id="CADCWF010000109">
    <property type="protein sequence ID" value="CAA9550826.1"/>
    <property type="molecule type" value="Genomic_DNA"/>
</dbReference>
<sequence>ARRRRPPGLPLRRHHDPRAALRHSALLPLG</sequence>
<evidence type="ECO:0000313" key="2">
    <source>
        <dbReference type="EMBL" id="CAA9550826.1"/>
    </source>
</evidence>